<dbReference type="RefSeq" id="WP_207399247.1">
    <property type="nucleotide sequence ID" value="NZ_JABRWO010000022.1"/>
</dbReference>
<proteinExistence type="predicted"/>
<dbReference type="EMBL" id="JABRWO010000022">
    <property type="protein sequence ID" value="MBA2117891.1"/>
    <property type="molecule type" value="Genomic_DNA"/>
</dbReference>
<organism evidence="2 3">
    <name type="scientific">Bremerella alba</name>
    <dbReference type="NCBI Taxonomy" id="980252"/>
    <lineage>
        <taxon>Bacteria</taxon>
        <taxon>Pseudomonadati</taxon>
        <taxon>Planctomycetota</taxon>
        <taxon>Planctomycetia</taxon>
        <taxon>Pirellulales</taxon>
        <taxon>Pirellulaceae</taxon>
        <taxon>Bremerella</taxon>
    </lineage>
</organism>
<feature type="transmembrane region" description="Helical" evidence="1">
    <location>
        <begin position="144"/>
        <end position="170"/>
    </location>
</feature>
<feature type="transmembrane region" description="Helical" evidence="1">
    <location>
        <begin position="245"/>
        <end position="264"/>
    </location>
</feature>
<dbReference type="Proteomes" id="UP000551616">
    <property type="component" value="Unassembled WGS sequence"/>
</dbReference>
<feature type="transmembrane region" description="Helical" evidence="1">
    <location>
        <begin position="311"/>
        <end position="332"/>
    </location>
</feature>
<gene>
    <name evidence="2" type="ORF">HOV93_50970</name>
</gene>
<feature type="transmembrane region" description="Helical" evidence="1">
    <location>
        <begin position="205"/>
        <end position="225"/>
    </location>
</feature>
<dbReference type="AlphaFoldDB" id="A0A7V9AA76"/>
<comment type="caution">
    <text evidence="2">The sequence shown here is derived from an EMBL/GenBank/DDBJ whole genome shotgun (WGS) entry which is preliminary data.</text>
</comment>
<feature type="transmembrane region" description="Helical" evidence="1">
    <location>
        <begin position="276"/>
        <end position="299"/>
    </location>
</feature>
<reference evidence="2 3" key="1">
    <citation type="submission" date="2020-05" db="EMBL/GenBank/DDBJ databases">
        <title>Bremerella alba sp. nov., a novel planctomycete isolated from the surface of the macroalga Fucus spiralis.</title>
        <authorList>
            <person name="Godinho O."/>
            <person name="Botelho R."/>
            <person name="Albuquerque L."/>
            <person name="Wiegand S."/>
            <person name="Da Costa M.S."/>
            <person name="Lobo-Da-Cunha A."/>
            <person name="Jogler C."/>
            <person name="Lage O.M."/>
        </authorList>
    </citation>
    <scope>NUCLEOTIDE SEQUENCE [LARGE SCALE GENOMIC DNA]</scope>
    <source>
        <strain evidence="2 3">FF15</strain>
    </source>
</reference>
<evidence type="ECO:0000256" key="1">
    <source>
        <dbReference type="SAM" id="Phobius"/>
    </source>
</evidence>
<keyword evidence="1" id="KW-0472">Membrane</keyword>
<keyword evidence="1" id="KW-1133">Transmembrane helix</keyword>
<accession>A0A7V9AA76</accession>
<protein>
    <recommendedName>
        <fullName evidence="4">Glycosyltransferase RgtA/B/C/D-like domain-containing protein</fullName>
    </recommendedName>
</protein>
<feature type="transmembrane region" description="Helical" evidence="1">
    <location>
        <begin position="373"/>
        <end position="392"/>
    </location>
</feature>
<evidence type="ECO:0008006" key="4">
    <source>
        <dbReference type="Google" id="ProtNLM"/>
    </source>
</evidence>
<sequence>MSVGTLSTYQESTLNTNRYELESLLSDRFVLTWRHLSVVGLVCVLFVLLSFTPLTSHTTWLFATRGEAILAQGQLPTTDVTQSLSQGMDYRETSWLASIFWAVVARQSLEAVSWATTLLATLAILLVSIPLWQATRNSLLTGLGILWFALFAWSSLGLGGSLLLVLPLWIGMIVLTLRGSKNITLLQSGGTLAIVLLWANLDASVFVGVSFLALAWLGNSATTLIENNNHWKKLFQDRNFQVAAITLELSLLATLLTPLEIGLWTEAFQAWSLRDMPLEVTSIAGLCWLVAMVLLGVILRKHQGRLPIVEVLTVSALGLVCLSYASHLVWFAPLAVLVLVPRIQTALGIAADPALVPPVTNDEAEAKPPMLRFAYSLGAVLLCWIAFAISPLSQAVLGGQPRTIGQLFDSTTPVAATRYLRENPIDGIVFAPAAWGDLLQSQQGGQADVFATTSMIHLPQQAKYDYNKLNRGETIWDSIADRYDIHALVIDKKNQSALLETVRDSDENWQVAFEDNLSLIMRRRGQ</sequence>
<keyword evidence="1" id="KW-0812">Transmembrane</keyword>
<feature type="transmembrane region" description="Helical" evidence="1">
    <location>
        <begin position="33"/>
        <end position="51"/>
    </location>
</feature>
<evidence type="ECO:0000313" key="2">
    <source>
        <dbReference type="EMBL" id="MBA2117891.1"/>
    </source>
</evidence>
<keyword evidence="3" id="KW-1185">Reference proteome</keyword>
<feature type="transmembrane region" description="Helical" evidence="1">
    <location>
        <begin position="111"/>
        <end position="132"/>
    </location>
</feature>
<evidence type="ECO:0000313" key="3">
    <source>
        <dbReference type="Proteomes" id="UP000551616"/>
    </source>
</evidence>
<name>A0A7V9AA76_9BACT</name>